<dbReference type="EMBL" id="JAJJMB010014260">
    <property type="protein sequence ID" value="KAI3861474.1"/>
    <property type="molecule type" value="Genomic_DNA"/>
</dbReference>
<comment type="caution">
    <text evidence="1">The sequence shown here is derived from an EMBL/GenBank/DDBJ whole genome shotgun (WGS) entry which is preliminary data.</text>
</comment>
<name>A0AAD4X7B2_9MAGN</name>
<accession>A0AAD4X7B2</accession>
<feature type="non-terminal residue" evidence="1">
    <location>
        <position position="102"/>
    </location>
</feature>
<dbReference type="Proteomes" id="UP001202328">
    <property type="component" value="Unassembled WGS sequence"/>
</dbReference>
<gene>
    <name evidence="1" type="ORF">MKW98_000426</name>
</gene>
<organism evidence="1 2">
    <name type="scientific">Papaver atlanticum</name>
    <dbReference type="NCBI Taxonomy" id="357466"/>
    <lineage>
        <taxon>Eukaryota</taxon>
        <taxon>Viridiplantae</taxon>
        <taxon>Streptophyta</taxon>
        <taxon>Embryophyta</taxon>
        <taxon>Tracheophyta</taxon>
        <taxon>Spermatophyta</taxon>
        <taxon>Magnoliopsida</taxon>
        <taxon>Ranunculales</taxon>
        <taxon>Papaveraceae</taxon>
        <taxon>Papaveroideae</taxon>
        <taxon>Papaver</taxon>
    </lineage>
</organism>
<evidence type="ECO:0000313" key="2">
    <source>
        <dbReference type="Proteomes" id="UP001202328"/>
    </source>
</evidence>
<reference evidence="1" key="1">
    <citation type="submission" date="2022-04" db="EMBL/GenBank/DDBJ databases">
        <title>A functionally conserved STORR gene fusion in Papaver species that diverged 16.8 million years ago.</title>
        <authorList>
            <person name="Catania T."/>
        </authorList>
    </citation>
    <scope>NUCLEOTIDE SEQUENCE</scope>
    <source>
        <strain evidence="1">S-188037</strain>
    </source>
</reference>
<protein>
    <submittedName>
        <fullName evidence="1">Uncharacterized protein</fullName>
    </submittedName>
</protein>
<evidence type="ECO:0000313" key="1">
    <source>
        <dbReference type="EMBL" id="KAI3861474.1"/>
    </source>
</evidence>
<keyword evidence="2" id="KW-1185">Reference proteome</keyword>
<feature type="non-terminal residue" evidence="1">
    <location>
        <position position="1"/>
    </location>
</feature>
<proteinExistence type="predicted"/>
<dbReference type="AlphaFoldDB" id="A0AAD4X7B2"/>
<sequence length="102" mass="11602">GFRIRTVRDGPKRYVNPLFKENDESVFEINVKAIKTLVDAAGEIDSVRRDQVRASEKVREALLMLREVPVPGLHEEGRDAIFRVVEKLAVAVEENQKVTGRM</sequence>